<sequence length="238" mass="24904">MSVRSPTASPPGAGRSLTTRDRWTTIGAVVALGWYVTAWVVAGALEPGYDPANQAISELFDLGASRGPRLLLVSGLLVSAVALVAFGWVLHRCLPRRTPAGTGLRDLAGPAAVIGSGTATGLILLFPCTQGCPGFGSSVTDTGHAIAASLGYGLLVLGPLLIGWRVRPSLPRLAAWSWVLGGAAATLFVADQTWLIGWGSGVAQRVFNTVADVWYVFAGVWLLRGRHLGGRGGHRRRM</sequence>
<keyword evidence="1" id="KW-1133">Transmembrane helix</keyword>
<feature type="transmembrane region" description="Helical" evidence="1">
    <location>
        <begin position="146"/>
        <end position="166"/>
    </location>
</feature>
<name>A0A8J3AA02_9ACTN</name>
<evidence type="ECO:0000313" key="3">
    <source>
        <dbReference type="Proteomes" id="UP000650511"/>
    </source>
</evidence>
<feature type="transmembrane region" description="Helical" evidence="1">
    <location>
        <begin position="103"/>
        <end position="126"/>
    </location>
</feature>
<protein>
    <recommendedName>
        <fullName evidence="4">DUF998 domain-containing protein</fullName>
    </recommendedName>
</protein>
<keyword evidence="3" id="KW-1185">Reference proteome</keyword>
<reference evidence="2" key="1">
    <citation type="journal article" date="2014" name="Int. J. Syst. Evol. Microbiol.">
        <title>Complete genome sequence of Corynebacterium casei LMG S-19264T (=DSM 44701T), isolated from a smear-ripened cheese.</title>
        <authorList>
            <consortium name="US DOE Joint Genome Institute (JGI-PGF)"/>
            <person name="Walter F."/>
            <person name="Albersmeier A."/>
            <person name="Kalinowski J."/>
            <person name="Ruckert C."/>
        </authorList>
    </citation>
    <scope>NUCLEOTIDE SEQUENCE</scope>
    <source>
        <strain evidence="2">CGMCC 1.14988</strain>
    </source>
</reference>
<feature type="transmembrane region" description="Helical" evidence="1">
    <location>
        <begin position="173"/>
        <end position="190"/>
    </location>
</feature>
<organism evidence="2 3">
    <name type="scientific">Egicoccus halophilus</name>
    <dbReference type="NCBI Taxonomy" id="1670830"/>
    <lineage>
        <taxon>Bacteria</taxon>
        <taxon>Bacillati</taxon>
        <taxon>Actinomycetota</taxon>
        <taxon>Nitriliruptoria</taxon>
        <taxon>Egicoccales</taxon>
        <taxon>Egicoccaceae</taxon>
        <taxon>Egicoccus</taxon>
    </lineage>
</organism>
<feature type="transmembrane region" description="Helical" evidence="1">
    <location>
        <begin position="23"/>
        <end position="42"/>
    </location>
</feature>
<comment type="caution">
    <text evidence="2">The sequence shown here is derived from an EMBL/GenBank/DDBJ whole genome shotgun (WGS) entry which is preliminary data.</text>
</comment>
<gene>
    <name evidence="2" type="ORF">GCM10011354_15790</name>
</gene>
<dbReference type="AlphaFoldDB" id="A0A8J3AA02"/>
<dbReference type="Pfam" id="PF06197">
    <property type="entry name" value="DUF998"/>
    <property type="match status" value="1"/>
</dbReference>
<dbReference type="EMBL" id="BMHA01000005">
    <property type="protein sequence ID" value="GGI05778.1"/>
    <property type="molecule type" value="Genomic_DNA"/>
</dbReference>
<accession>A0A8J3AA02</accession>
<dbReference type="OrthoDB" id="8159487at2"/>
<feature type="transmembrane region" description="Helical" evidence="1">
    <location>
        <begin position="202"/>
        <end position="223"/>
    </location>
</feature>
<dbReference type="InterPro" id="IPR009339">
    <property type="entry name" value="DUF998"/>
</dbReference>
<evidence type="ECO:0000256" key="1">
    <source>
        <dbReference type="SAM" id="Phobius"/>
    </source>
</evidence>
<evidence type="ECO:0000313" key="2">
    <source>
        <dbReference type="EMBL" id="GGI05778.1"/>
    </source>
</evidence>
<reference evidence="2" key="2">
    <citation type="submission" date="2020-09" db="EMBL/GenBank/DDBJ databases">
        <authorList>
            <person name="Sun Q."/>
            <person name="Zhou Y."/>
        </authorList>
    </citation>
    <scope>NUCLEOTIDE SEQUENCE</scope>
    <source>
        <strain evidence="2">CGMCC 1.14988</strain>
    </source>
</reference>
<dbReference type="Proteomes" id="UP000650511">
    <property type="component" value="Unassembled WGS sequence"/>
</dbReference>
<proteinExistence type="predicted"/>
<keyword evidence="1" id="KW-0472">Membrane</keyword>
<evidence type="ECO:0008006" key="4">
    <source>
        <dbReference type="Google" id="ProtNLM"/>
    </source>
</evidence>
<keyword evidence="1" id="KW-0812">Transmembrane</keyword>
<feature type="transmembrane region" description="Helical" evidence="1">
    <location>
        <begin position="70"/>
        <end position="91"/>
    </location>
</feature>
<dbReference type="RefSeq" id="WP_130648536.1">
    <property type="nucleotide sequence ID" value="NZ_BMHA01000005.1"/>
</dbReference>